<dbReference type="InParanoid" id="A0A2J7QSF6"/>
<comment type="caution">
    <text evidence="1">The sequence shown here is derived from an EMBL/GenBank/DDBJ whole genome shotgun (WGS) entry which is preliminary data.</text>
</comment>
<name>A0A2J7QSF6_9NEOP</name>
<gene>
    <name evidence="1" type="ORF">B7P43_G00801</name>
</gene>
<evidence type="ECO:0000313" key="2">
    <source>
        <dbReference type="Proteomes" id="UP000235965"/>
    </source>
</evidence>
<dbReference type="STRING" id="105785.A0A2J7QSF6"/>
<proteinExistence type="predicted"/>
<sequence length="105" mass="11873">MPKEKCSSRYLKIWWVSGNSDYSTDSVVVYCQVCAKEVKCEKKFQLEQHSMNAHITTKGKKNSTPQQLLLTQVNLKSSVNTFSADLCKALECSNIPWNKLSSPVL</sequence>
<organism evidence="1 2">
    <name type="scientific">Cryptotermes secundus</name>
    <dbReference type="NCBI Taxonomy" id="105785"/>
    <lineage>
        <taxon>Eukaryota</taxon>
        <taxon>Metazoa</taxon>
        <taxon>Ecdysozoa</taxon>
        <taxon>Arthropoda</taxon>
        <taxon>Hexapoda</taxon>
        <taxon>Insecta</taxon>
        <taxon>Pterygota</taxon>
        <taxon>Neoptera</taxon>
        <taxon>Polyneoptera</taxon>
        <taxon>Dictyoptera</taxon>
        <taxon>Blattodea</taxon>
        <taxon>Blattoidea</taxon>
        <taxon>Termitoidae</taxon>
        <taxon>Kalotermitidae</taxon>
        <taxon>Cryptotermitinae</taxon>
        <taxon>Cryptotermes</taxon>
    </lineage>
</organism>
<reference evidence="1 2" key="1">
    <citation type="submission" date="2017-12" db="EMBL/GenBank/DDBJ databases">
        <title>Hemimetabolous genomes reveal molecular basis of termite eusociality.</title>
        <authorList>
            <person name="Harrison M.C."/>
            <person name="Jongepier E."/>
            <person name="Robertson H.M."/>
            <person name="Arning N."/>
            <person name="Bitard-Feildel T."/>
            <person name="Chao H."/>
            <person name="Childers C.P."/>
            <person name="Dinh H."/>
            <person name="Doddapaneni H."/>
            <person name="Dugan S."/>
            <person name="Gowin J."/>
            <person name="Greiner C."/>
            <person name="Han Y."/>
            <person name="Hu H."/>
            <person name="Hughes D.S.T."/>
            <person name="Huylmans A.-K."/>
            <person name="Kemena C."/>
            <person name="Kremer L.P.M."/>
            <person name="Lee S.L."/>
            <person name="Lopez-Ezquerra A."/>
            <person name="Mallet L."/>
            <person name="Monroy-Kuhn J.M."/>
            <person name="Moser A."/>
            <person name="Murali S.C."/>
            <person name="Muzny D.M."/>
            <person name="Otani S."/>
            <person name="Piulachs M.-D."/>
            <person name="Poelchau M."/>
            <person name="Qu J."/>
            <person name="Schaub F."/>
            <person name="Wada-Katsumata A."/>
            <person name="Worley K.C."/>
            <person name="Xie Q."/>
            <person name="Ylla G."/>
            <person name="Poulsen M."/>
            <person name="Gibbs R.A."/>
            <person name="Schal C."/>
            <person name="Richards S."/>
            <person name="Belles X."/>
            <person name="Korb J."/>
            <person name="Bornberg-Bauer E."/>
        </authorList>
    </citation>
    <scope>NUCLEOTIDE SEQUENCE [LARGE SCALE GENOMIC DNA]</scope>
    <source>
        <tissue evidence="1">Whole body</tissue>
    </source>
</reference>
<dbReference type="Proteomes" id="UP000235965">
    <property type="component" value="Unassembled WGS sequence"/>
</dbReference>
<keyword evidence="2" id="KW-1185">Reference proteome</keyword>
<accession>A0A2J7QSF6</accession>
<dbReference type="EMBL" id="NEVH01011876">
    <property type="protein sequence ID" value="PNF31522.1"/>
    <property type="molecule type" value="Genomic_DNA"/>
</dbReference>
<evidence type="ECO:0000313" key="1">
    <source>
        <dbReference type="EMBL" id="PNF31522.1"/>
    </source>
</evidence>
<dbReference type="AlphaFoldDB" id="A0A2J7QSF6"/>
<protein>
    <submittedName>
        <fullName evidence="1">Uncharacterized protein</fullName>
    </submittedName>
</protein>